<keyword evidence="6" id="KW-1185">Reference proteome</keyword>
<dbReference type="Gene3D" id="3.50.50.60">
    <property type="entry name" value="FAD/NAD(P)-binding domain"/>
    <property type="match status" value="2"/>
</dbReference>
<keyword evidence="3" id="KW-0560">Oxidoreductase</keyword>
<name>A0A8J7UI21_9HYPH</name>
<sequence>MSSQAHSPENVLPENAAFDVAIVGGGPAGLTAALYLARFLRSVVVFDAGASRARLIPRTHNHPSTPGGINGNELLATLREQVSPYDVAVLSGEVQALEKTEAGFTLATSCGIARSRYVILATGLVDHAPALPDVQDLILAGTIRLCPVCDAFEARAKRVGIIGTGASALKEARFLQRYSADITLLAHDPADLSVTFRDDAQALGVKLIDKMEELRAETGGVLVRGAGETRLFDVVYCALGCDIRTELVAPLNVAHSDHGPLLIDEHQRTSVDGLYAIGDVASGLNQIAVAYGGAAIAASDINRRMLEDAFPVS</sequence>
<gene>
    <name evidence="5" type="ORF">J5Y06_01430</name>
</gene>
<organism evidence="5 6">
    <name type="scientific">Tianweitania sediminis</name>
    <dbReference type="NCBI Taxonomy" id="1502156"/>
    <lineage>
        <taxon>Bacteria</taxon>
        <taxon>Pseudomonadati</taxon>
        <taxon>Pseudomonadota</taxon>
        <taxon>Alphaproteobacteria</taxon>
        <taxon>Hyphomicrobiales</taxon>
        <taxon>Phyllobacteriaceae</taxon>
        <taxon>Tianweitania</taxon>
    </lineage>
</organism>
<evidence type="ECO:0000259" key="4">
    <source>
        <dbReference type="Pfam" id="PF07992"/>
    </source>
</evidence>
<feature type="domain" description="FAD/NAD(P)-binding" evidence="4">
    <location>
        <begin position="18"/>
        <end position="292"/>
    </location>
</feature>
<evidence type="ECO:0000256" key="1">
    <source>
        <dbReference type="ARBA" id="ARBA00018719"/>
    </source>
</evidence>
<evidence type="ECO:0000313" key="5">
    <source>
        <dbReference type="EMBL" id="MBP0437310.1"/>
    </source>
</evidence>
<dbReference type="Pfam" id="PF07992">
    <property type="entry name" value="Pyr_redox_2"/>
    <property type="match status" value="1"/>
</dbReference>
<dbReference type="EMBL" id="JAGIYY010000001">
    <property type="protein sequence ID" value="MBP0437310.1"/>
    <property type="molecule type" value="Genomic_DNA"/>
</dbReference>
<dbReference type="InterPro" id="IPR036188">
    <property type="entry name" value="FAD/NAD-bd_sf"/>
</dbReference>
<dbReference type="GO" id="GO:0016491">
    <property type="term" value="F:oxidoreductase activity"/>
    <property type="evidence" value="ECO:0007669"/>
    <property type="project" value="UniProtKB-KW"/>
</dbReference>
<proteinExistence type="predicted"/>
<dbReference type="PRINTS" id="PR00469">
    <property type="entry name" value="PNDRDTASEII"/>
</dbReference>
<evidence type="ECO:0000256" key="3">
    <source>
        <dbReference type="ARBA" id="ARBA00023002"/>
    </source>
</evidence>
<dbReference type="InterPro" id="IPR050097">
    <property type="entry name" value="Ferredoxin-NADP_redctase_2"/>
</dbReference>
<dbReference type="PANTHER" id="PTHR48105">
    <property type="entry name" value="THIOREDOXIN REDUCTASE 1-RELATED-RELATED"/>
    <property type="match status" value="1"/>
</dbReference>
<evidence type="ECO:0000313" key="6">
    <source>
        <dbReference type="Proteomes" id="UP000666240"/>
    </source>
</evidence>
<dbReference type="Proteomes" id="UP000666240">
    <property type="component" value="Unassembled WGS sequence"/>
</dbReference>
<dbReference type="PRINTS" id="PR00368">
    <property type="entry name" value="FADPNR"/>
</dbReference>
<protein>
    <recommendedName>
        <fullName evidence="1">Thioredoxin reductase</fullName>
    </recommendedName>
</protein>
<dbReference type="InterPro" id="IPR023753">
    <property type="entry name" value="FAD/NAD-binding_dom"/>
</dbReference>
<evidence type="ECO:0000256" key="2">
    <source>
        <dbReference type="ARBA" id="ARBA00022630"/>
    </source>
</evidence>
<dbReference type="AlphaFoldDB" id="A0A8J7UI21"/>
<comment type="caution">
    <text evidence="5">The sequence shown here is derived from an EMBL/GenBank/DDBJ whole genome shotgun (WGS) entry which is preliminary data.</text>
</comment>
<accession>A0A8J7UI21</accession>
<reference evidence="5" key="1">
    <citation type="submission" date="2021-03" db="EMBL/GenBank/DDBJ databases">
        <title>Genome sequencing and assembly of Tianweitania sediminis.</title>
        <authorList>
            <person name="Chhetri G."/>
        </authorList>
    </citation>
    <scope>NUCLEOTIDE SEQUENCE</scope>
    <source>
        <strain evidence="5">Z8</strain>
    </source>
</reference>
<dbReference type="RefSeq" id="WP_209333329.1">
    <property type="nucleotide sequence ID" value="NZ_JAGIYY010000001.1"/>
</dbReference>
<dbReference type="SUPFAM" id="SSF51905">
    <property type="entry name" value="FAD/NAD(P)-binding domain"/>
    <property type="match status" value="1"/>
</dbReference>
<keyword evidence="2" id="KW-0285">Flavoprotein</keyword>